<dbReference type="EMBL" id="PP179316">
    <property type="protein sequence ID" value="XAI69913.1"/>
    <property type="molecule type" value="Genomic_DNA"/>
</dbReference>
<organism evidence="1">
    <name type="scientific">Pseudomonas phage Pavpe01</name>
    <dbReference type="NCBI Taxonomy" id="3138545"/>
    <lineage>
        <taxon>Viruses</taxon>
    </lineage>
</organism>
<protein>
    <submittedName>
        <fullName evidence="1">Uncharacterized protein</fullName>
    </submittedName>
</protein>
<accession>A0AAU6W0D0</accession>
<reference evidence="1" key="1">
    <citation type="journal article" date="2024" name="J. Gen. Virol.">
        <title>Novel phages of Pseudomonas syringae unveil numerous potential auxiliary metabolic genes.</title>
        <authorList>
            <person name="Feltin C."/>
            <person name="Garneau J.R."/>
            <person name="Morris C.E."/>
            <person name="Berard A."/>
            <person name="Torres-Barcelo C."/>
        </authorList>
    </citation>
    <scope>NUCLEOTIDE SEQUENCE</scope>
</reference>
<name>A0AAU6W0D0_9VIRU</name>
<proteinExistence type="predicted"/>
<evidence type="ECO:0000313" key="1">
    <source>
        <dbReference type="EMBL" id="XAI69913.1"/>
    </source>
</evidence>
<sequence>MVLPDGRYVYVGLRKSFAASGTTQYTQVVSDLMQASFFTNSEMNSEAVDCIRREHPTAFMLSARRVVTLELTGPINVGNKG</sequence>
<gene>
    <name evidence="1" type="ORF">Pavpe01_00001</name>
</gene>